<reference evidence="1 2" key="1">
    <citation type="journal article" date="2011" name="BMC Genomics">
        <title>Genomic insights into an obligate epibiotic bacterial predator: Micavibrio aeruginosavorus ARL-13.</title>
        <authorList>
            <person name="Wang Z."/>
            <person name="Kadouri D."/>
            <person name="Wu M."/>
        </authorList>
    </citation>
    <scope>NUCLEOTIDE SEQUENCE [LARGE SCALE GENOMIC DNA]</scope>
    <source>
        <strain evidence="1 2">ARL-13</strain>
    </source>
</reference>
<gene>
    <name evidence="1" type="ordered locus">MICA_590</name>
</gene>
<organism evidence="1 2">
    <name type="scientific">Micavibrio aeruginosavorus (strain ARL-13)</name>
    <dbReference type="NCBI Taxonomy" id="856793"/>
    <lineage>
        <taxon>Bacteria</taxon>
        <taxon>Pseudomonadati</taxon>
        <taxon>Bdellovibrionota</taxon>
        <taxon>Bdellovibrionia</taxon>
        <taxon>Bdellovibrionales</taxon>
        <taxon>Pseudobdellovibrionaceae</taxon>
        <taxon>Micavibrio</taxon>
    </lineage>
</organism>
<keyword evidence="2" id="KW-1185">Reference proteome</keyword>
<protein>
    <submittedName>
        <fullName evidence="1">Uncharacterized protein</fullName>
    </submittedName>
</protein>
<evidence type="ECO:0000313" key="2">
    <source>
        <dbReference type="Proteomes" id="UP000009286"/>
    </source>
</evidence>
<dbReference type="HOGENOM" id="CLU_2789222_0_0_5"/>
<name>G2KMZ5_MICAA</name>
<dbReference type="Proteomes" id="UP000009286">
    <property type="component" value="Chromosome"/>
</dbReference>
<proteinExistence type="predicted"/>
<dbReference type="AlphaFoldDB" id="G2KMZ5"/>
<dbReference type="EMBL" id="CP002382">
    <property type="protein sequence ID" value="AEP08927.1"/>
    <property type="molecule type" value="Genomic_DNA"/>
</dbReference>
<sequence length="68" mass="7886">MTNQWDTFKAAFDEATRTIRIADNHVNDMAGMVRGRLRACSVSHSTLCELKRELADYNMHTGKWKEQQ</sequence>
<accession>G2KMZ5</accession>
<evidence type="ECO:0000313" key="1">
    <source>
        <dbReference type="EMBL" id="AEP08927.1"/>
    </source>
</evidence>
<dbReference type="KEGG" id="mai:MICA_590"/>
<dbReference type="RefSeq" id="WP_014102150.1">
    <property type="nucleotide sequence ID" value="NC_016026.1"/>
</dbReference>
<dbReference type="OrthoDB" id="9961487at2"/>
<dbReference type="STRING" id="856793.MICA_590"/>